<sequence>MAVVKDWKWRRGFANRTHLTSSSIDREPQSYLAAWIVGLVFCLRGIATVRGKYNGRLPSLGGFESTPTYRVKLDKDQYDLYGNLILANSPQLVITLVYIFYNHILTTMTLGHEYSRFASTRAPLRVTCPYGKQHDNRLLQIPYRYILPVMITMIFVHSAVARSFYVVDIKAFDLDGKWTDSYISCYYSFGPMILALSLTGILLLFLIGLSFRRLDPGIPVAGSCSLAISAASHPSEKEVHPAALPLQYGVMKDVEPDELGRRRVGFSSREVDPLVAGEAYI</sequence>
<organism evidence="2 3">
    <name type="scientific">Stachybotrys elegans</name>
    <dbReference type="NCBI Taxonomy" id="80388"/>
    <lineage>
        <taxon>Eukaryota</taxon>
        <taxon>Fungi</taxon>
        <taxon>Dikarya</taxon>
        <taxon>Ascomycota</taxon>
        <taxon>Pezizomycotina</taxon>
        <taxon>Sordariomycetes</taxon>
        <taxon>Hypocreomycetidae</taxon>
        <taxon>Hypocreales</taxon>
        <taxon>Stachybotryaceae</taxon>
        <taxon>Stachybotrys</taxon>
    </lineage>
</organism>
<comment type="caution">
    <text evidence="2">The sequence shown here is derived from an EMBL/GenBank/DDBJ whole genome shotgun (WGS) entry which is preliminary data.</text>
</comment>
<dbReference type="PANTHER" id="PTHR35395">
    <property type="entry name" value="DUF6536 DOMAIN-CONTAINING PROTEIN"/>
    <property type="match status" value="1"/>
</dbReference>
<accession>A0A8K0WN51</accession>
<gene>
    <name evidence="2" type="ORF">B0I35DRAFT_514278</name>
</gene>
<evidence type="ECO:0000256" key="1">
    <source>
        <dbReference type="SAM" id="Phobius"/>
    </source>
</evidence>
<feature type="transmembrane region" description="Helical" evidence="1">
    <location>
        <begin position="80"/>
        <end position="101"/>
    </location>
</feature>
<feature type="transmembrane region" description="Helical" evidence="1">
    <location>
        <begin position="186"/>
        <end position="209"/>
    </location>
</feature>
<feature type="transmembrane region" description="Helical" evidence="1">
    <location>
        <begin position="145"/>
        <end position="166"/>
    </location>
</feature>
<name>A0A8K0WN51_9HYPO</name>
<dbReference type="EMBL" id="JAGPNK010000011">
    <property type="protein sequence ID" value="KAH7311514.1"/>
    <property type="molecule type" value="Genomic_DNA"/>
</dbReference>
<proteinExistence type="predicted"/>
<dbReference type="AlphaFoldDB" id="A0A8K0WN51"/>
<dbReference type="PANTHER" id="PTHR35395:SF1">
    <property type="entry name" value="DUF6536 DOMAIN-CONTAINING PROTEIN"/>
    <property type="match status" value="1"/>
</dbReference>
<dbReference type="Proteomes" id="UP000813444">
    <property type="component" value="Unassembled WGS sequence"/>
</dbReference>
<evidence type="ECO:0000313" key="2">
    <source>
        <dbReference type="EMBL" id="KAH7311514.1"/>
    </source>
</evidence>
<feature type="transmembrane region" description="Helical" evidence="1">
    <location>
        <begin position="31"/>
        <end position="49"/>
    </location>
</feature>
<keyword evidence="1" id="KW-0472">Membrane</keyword>
<keyword evidence="1" id="KW-0812">Transmembrane</keyword>
<evidence type="ECO:0000313" key="3">
    <source>
        <dbReference type="Proteomes" id="UP000813444"/>
    </source>
</evidence>
<protein>
    <submittedName>
        <fullName evidence="2">Uncharacterized protein</fullName>
    </submittedName>
</protein>
<keyword evidence="3" id="KW-1185">Reference proteome</keyword>
<keyword evidence="1" id="KW-1133">Transmembrane helix</keyword>
<reference evidence="2" key="1">
    <citation type="journal article" date="2021" name="Nat. Commun.">
        <title>Genetic determinants of endophytism in the Arabidopsis root mycobiome.</title>
        <authorList>
            <person name="Mesny F."/>
            <person name="Miyauchi S."/>
            <person name="Thiergart T."/>
            <person name="Pickel B."/>
            <person name="Atanasova L."/>
            <person name="Karlsson M."/>
            <person name="Huettel B."/>
            <person name="Barry K.W."/>
            <person name="Haridas S."/>
            <person name="Chen C."/>
            <person name="Bauer D."/>
            <person name="Andreopoulos W."/>
            <person name="Pangilinan J."/>
            <person name="LaButti K."/>
            <person name="Riley R."/>
            <person name="Lipzen A."/>
            <person name="Clum A."/>
            <person name="Drula E."/>
            <person name="Henrissat B."/>
            <person name="Kohler A."/>
            <person name="Grigoriev I.V."/>
            <person name="Martin F.M."/>
            <person name="Hacquard S."/>
        </authorList>
    </citation>
    <scope>NUCLEOTIDE SEQUENCE</scope>
    <source>
        <strain evidence="2">MPI-CAGE-CH-0235</strain>
    </source>
</reference>
<dbReference type="OrthoDB" id="5429634at2759"/>